<dbReference type="AlphaFoldDB" id="A0A8D9E3C8"/>
<protein>
    <submittedName>
        <fullName evidence="1">Uncharacterized protein</fullName>
    </submittedName>
</protein>
<sequence length="99" mass="11345">MLNPLYSKIFPYKKNSLMSLKAKMKPREHSNKVSKPGMVESVKFSEKVSEISLKRYIFNEITKRSLGVSLKVAVPDVFHFPCAINKESIVFECVVHNVK</sequence>
<reference evidence="1" key="1">
    <citation type="submission" date="2021-05" db="EMBL/GenBank/DDBJ databases">
        <authorList>
            <person name="Alioto T."/>
            <person name="Alioto T."/>
            <person name="Gomez Garrido J."/>
        </authorList>
    </citation>
    <scope>NUCLEOTIDE SEQUENCE</scope>
</reference>
<evidence type="ECO:0000313" key="1">
    <source>
        <dbReference type="EMBL" id="CAG6739258.1"/>
    </source>
</evidence>
<name>A0A8D9E3C8_9HEMI</name>
<dbReference type="EMBL" id="HBUF01412230">
    <property type="protein sequence ID" value="CAG6739258.1"/>
    <property type="molecule type" value="Transcribed_RNA"/>
</dbReference>
<accession>A0A8D9E3C8</accession>
<organism evidence="1">
    <name type="scientific">Cacopsylla melanoneura</name>
    <dbReference type="NCBI Taxonomy" id="428564"/>
    <lineage>
        <taxon>Eukaryota</taxon>
        <taxon>Metazoa</taxon>
        <taxon>Ecdysozoa</taxon>
        <taxon>Arthropoda</taxon>
        <taxon>Hexapoda</taxon>
        <taxon>Insecta</taxon>
        <taxon>Pterygota</taxon>
        <taxon>Neoptera</taxon>
        <taxon>Paraneoptera</taxon>
        <taxon>Hemiptera</taxon>
        <taxon>Sternorrhyncha</taxon>
        <taxon>Psylloidea</taxon>
        <taxon>Psyllidae</taxon>
        <taxon>Psyllinae</taxon>
        <taxon>Cacopsylla</taxon>
    </lineage>
</organism>
<proteinExistence type="predicted"/>